<dbReference type="CDD" id="cd14686">
    <property type="entry name" value="bZIP"/>
    <property type="match status" value="1"/>
</dbReference>
<keyword evidence="2" id="KW-1185">Reference proteome</keyword>
<reference evidence="1 2" key="1">
    <citation type="submission" date="2021-11" db="EMBL/GenBank/DDBJ databases">
        <authorList>
            <person name="Islam A."/>
            <person name="Islam S."/>
            <person name="Flora M.S."/>
            <person name="Rahman M."/>
            <person name="Ziaur R.M."/>
            <person name="Epstein J.H."/>
            <person name="Hassan M."/>
            <person name="Klassen M."/>
            <person name="Woodard K."/>
            <person name="Webb A."/>
            <person name="Webby R.J."/>
            <person name="El Zowalaty M.E."/>
        </authorList>
    </citation>
    <scope>NUCLEOTIDE SEQUENCE [LARGE SCALE GENOMIC DNA]</scope>
    <source>
        <strain evidence="1">Pbs1</strain>
    </source>
</reference>
<name>A0ABN8CRE8_9STRA</name>
<dbReference type="Proteomes" id="UP001158986">
    <property type="component" value="Unassembled WGS sequence"/>
</dbReference>
<evidence type="ECO:0000313" key="2">
    <source>
        <dbReference type="Proteomes" id="UP001158986"/>
    </source>
</evidence>
<evidence type="ECO:0000313" key="1">
    <source>
        <dbReference type="EMBL" id="CAH0515660.1"/>
    </source>
</evidence>
<gene>
    <name evidence="1" type="ORF">PBS001_LOCUS2361</name>
</gene>
<protein>
    <recommendedName>
        <fullName evidence="3">BZIP domain-containing protein</fullName>
    </recommendedName>
</protein>
<sequence>MSTNDRRMDIMTLCSTEEPVSLDYHVADSPLPRDASIRRTGSSRKQTLDAVTNISTVKFSLQKRSRRLSNSERGKLYRWRRKNYVQTLEEQVEQLKQEVDQLYLSSSSRNQRAVAWSLPRQPMGSSFASVVNEYFSLFRYGVPVAEQNDIKAVPQDQLLLLSRQVGFLNGLMHPDVVFGDSHGVHELLDQWRKYSLYHAGLIYEIKSLQIMATDPNFVVVAPATLYVRFTRRTVEKIFPHVLWNEAFVQRLIGKEFAYPVRNTFYFGDDNKIHRYDTYVDFVATFMSVLGNIEDSMIMMENALIRQESMIGDLLEEPHSFKAEMQGVELAPLVQMVDTDCHRSNKGPKLTPIELLLHS</sequence>
<dbReference type="EMBL" id="CAKLCB010000127">
    <property type="protein sequence ID" value="CAH0515660.1"/>
    <property type="molecule type" value="Genomic_DNA"/>
</dbReference>
<proteinExistence type="predicted"/>
<comment type="caution">
    <text evidence="1">The sequence shown here is derived from an EMBL/GenBank/DDBJ whole genome shotgun (WGS) entry which is preliminary data.</text>
</comment>
<evidence type="ECO:0008006" key="3">
    <source>
        <dbReference type="Google" id="ProtNLM"/>
    </source>
</evidence>
<accession>A0ABN8CRE8</accession>
<organism evidence="1 2">
    <name type="scientific">Peronospora belbahrii</name>
    <dbReference type="NCBI Taxonomy" id="622444"/>
    <lineage>
        <taxon>Eukaryota</taxon>
        <taxon>Sar</taxon>
        <taxon>Stramenopiles</taxon>
        <taxon>Oomycota</taxon>
        <taxon>Peronosporomycetes</taxon>
        <taxon>Peronosporales</taxon>
        <taxon>Peronosporaceae</taxon>
        <taxon>Peronospora</taxon>
    </lineage>
</organism>